<dbReference type="HOGENOM" id="CLU_069396_0_0_1"/>
<dbReference type="VEuPathDB" id="MicrosporidiaDB:H312_03088"/>
<dbReference type="Proteomes" id="UP000030655">
    <property type="component" value="Unassembled WGS sequence"/>
</dbReference>
<organism evidence="3 4">
    <name type="scientific">Anncaliia algerae PRA339</name>
    <dbReference type="NCBI Taxonomy" id="1288291"/>
    <lineage>
        <taxon>Eukaryota</taxon>
        <taxon>Fungi</taxon>
        <taxon>Fungi incertae sedis</taxon>
        <taxon>Microsporidia</taxon>
        <taxon>Tubulinosematoidea</taxon>
        <taxon>Tubulinosematidae</taxon>
        <taxon>Anncaliia</taxon>
    </lineage>
</organism>
<feature type="compositionally biased region" description="Basic and acidic residues" evidence="1">
    <location>
        <begin position="289"/>
        <end position="325"/>
    </location>
</feature>
<dbReference type="AlphaFoldDB" id="A0A059EX84"/>
<keyword evidence="2" id="KW-0472">Membrane</keyword>
<reference evidence="3 4" key="2">
    <citation type="submission" date="2014-03" db="EMBL/GenBank/DDBJ databases">
        <title>The Genome Sequence of Anncaliia algerae insect isolate PRA339.</title>
        <authorList>
            <consortium name="The Broad Institute Genome Sequencing Platform"/>
            <consortium name="The Broad Institute Genome Sequencing Center for Infectious Disease"/>
            <person name="Cuomo C."/>
            <person name="Becnel J."/>
            <person name="Sanscrainte N."/>
            <person name="Walker B."/>
            <person name="Young S.K."/>
            <person name="Zeng Q."/>
            <person name="Gargeya S."/>
            <person name="Fitzgerald M."/>
            <person name="Haas B."/>
            <person name="Abouelleil A."/>
            <person name="Alvarado L."/>
            <person name="Arachchi H.M."/>
            <person name="Berlin A.M."/>
            <person name="Chapman S.B."/>
            <person name="Dewar J."/>
            <person name="Goldberg J."/>
            <person name="Griggs A."/>
            <person name="Gujja S."/>
            <person name="Hansen M."/>
            <person name="Howarth C."/>
            <person name="Imamovic A."/>
            <person name="Larimer J."/>
            <person name="McCowan C."/>
            <person name="Murphy C."/>
            <person name="Neiman D."/>
            <person name="Pearson M."/>
            <person name="Priest M."/>
            <person name="Roberts A."/>
            <person name="Saif S."/>
            <person name="Shea T."/>
            <person name="Sisk P."/>
            <person name="Sykes S."/>
            <person name="Wortman J."/>
            <person name="Nusbaum C."/>
            <person name="Birren B."/>
        </authorList>
    </citation>
    <scope>NUCLEOTIDE SEQUENCE [LARGE SCALE GENOMIC DNA]</scope>
    <source>
        <strain evidence="3 4">PRA339</strain>
    </source>
</reference>
<dbReference type="EMBL" id="KK365262">
    <property type="protein sequence ID" value="KCZ79515.1"/>
    <property type="molecule type" value="Genomic_DNA"/>
</dbReference>
<keyword evidence="2" id="KW-1133">Transmembrane helix</keyword>
<feature type="region of interest" description="Disordered" evidence="1">
    <location>
        <begin position="289"/>
        <end position="345"/>
    </location>
</feature>
<evidence type="ECO:0000256" key="2">
    <source>
        <dbReference type="SAM" id="Phobius"/>
    </source>
</evidence>
<evidence type="ECO:0000256" key="1">
    <source>
        <dbReference type="SAM" id="MobiDB-lite"/>
    </source>
</evidence>
<evidence type="ECO:0000313" key="4">
    <source>
        <dbReference type="Proteomes" id="UP000030655"/>
    </source>
</evidence>
<dbReference type="OrthoDB" id="2197598at2759"/>
<protein>
    <submittedName>
        <fullName evidence="3">Uncharacterized protein</fullName>
    </submittedName>
</protein>
<name>A0A059EX84_9MICR</name>
<evidence type="ECO:0000313" key="3">
    <source>
        <dbReference type="EMBL" id="KCZ79515.1"/>
    </source>
</evidence>
<gene>
    <name evidence="3" type="ORF">H312_03088</name>
</gene>
<reference evidence="4" key="1">
    <citation type="submission" date="2013-02" db="EMBL/GenBank/DDBJ databases">
        <authorList>
            <consortium name="The Broad Institute Genome Sequencing Platform"/>
            <person name="Cuomo C."/>
            <person name="Becnel J."/>
            <person name="Sanscrainte N."/>
            <person name="Walker B."/>
            <person name="Young S.K."/>
            <person name="Zeng Q."/>
            <person name="Gargeya S."/>
            <person name="Fitzgerald M."/>
            <person name="Haas B."/>
            <person name="Abouelleil A."/>
            <person name="Alvarado L."/>
            <person name="Arachchi H.M."/>
            <person name="Berlin A.M."/>
            <person name="Chapman S.B."/>
            <person name="Dewar J."/>
            <person name="Goldberg J."/>
            <person name="Griggs A."/>
            <person name="Gujja S."/>
            <person name="Hansen M."/>
            <person name="Howarth C."/>
            <person name="Imamovic A."/>
            <person name="Larimer J."/>
            <person name="McCowan C."/>
            <person name="Murphy C."/>
            <person name="Neiman D."/>
            <person name="Pearson M."/>
            <person name="Priest M."/>
            <person name="Roberts A."/>
            <person name="Saif S."/>
            <person name="Shea T."/>
            <person name="Sisk P."/>
            <person name="Sykes S."/>
            <person name="Wortman J."/>
            <person name="Nusbaum C."/>
            <person name="Birren B."/>
        </authorList>
    </citation>
    <scope>NUCLEOTIDE SEQUENCE [LARGE SCALE GENOMIC DNA]</scope>
    <source>
        <strain evidence="4">PRA339</strain>
    </source>
</reference>
<sequence length="345" mass="41507">MKGYLPEIILLPTIFILSIGTYFINKISKSKRKYAYKSVGLPSMLKMLEKMEFKKLYNDEDGIRNNTFIKVSLNYINGKKGEIEKLFKGIFIEEFFCNNKYGIMLGSLLVNLEENRLVFSPSLTSTYAWYYLESTFEDTIKDKPILEYYFTLMKSKTFLMRDSRPYICAFAYDVEFDVNFERMLKNMWNRINNTSIIDKTFENNGVKFGKYLVLIFNNEIYESETNKFIKQEFKAYEHEFELLFLGVSDPDELIFDIYDKETGFTMQPNVTVCNFAIFKNLNYTPYESQSKKEERLKKEKEDKEREEKEMKEKEERERAEREKAERKKRKKEKKEREERKNQEEK</sequence>
<proteinExistence type="predicted"/>
<feature type="transmembrane region" description="Helical" evidence="2">
    <location>
        <begin position="6"/>
        <end position="24"/>
    </location>
</feature>
<accession>A0A059EX84</accession>
<feature type="compositionally biased region" description="Basic and acidic residues" evidence="1">
    <location>
        <begin position="334"/>
        <end position="345"/>
    </location>
</feature>
<keyword evidence="4" id="KW-1185">Reference proteome</keyword>
<keyword evidence="2" id="KW-0812">Transmembrane</keyword>